<organism evidence="2 3">
    <name type="scientific">Actinomyces howellii</name>
    <dbReference type="NCBI Taxonomy" id="52771"/>
    <lineage>
        <taxon>Bacteria</taxon>
        <taxon>Bacillati</taxon>
        <taxon>Actinomycetota</taxon>
        <taxon>Actinomycetes</taxon>
        <taxon>Actinomycetales</taxon>
        <taxon>Actinomycetaceae</taxon>
        <taxon>Actinomyces</taxon>
    </lineage>
</organism>
<keyword evidence="1" id="KW-0732">Signal</keyword>
<sequence>MKRLAVVSAIAMLALPVLVTAPASAATGLQTSPQESEISSSQTAAFGAVPTRFAPPCSYLTRVWCRFWLL</sequence>
<reference evidence="2 3" key="1">
    <citation type="submission" date="2018-12" db="EMBL/GenBank/DDBJ databases">
        <authorList>
            <consortium name="Pathogen Informatics"/>
        </authorList>
    </citation>
    <scope>NUCLEOTIDE SEQUENCE [LARGE SCALE GENOMIC DNA]</scope>
    <source>
        <strain evidence="2 3">NCTC11636</strain>
    </source>
</reference>
<proteinExistence type="predicted"/>
<evidence type="ECO:0000256" key="1">
    <source>
        <dbReference type="SAM" id="SignalP"/>
    </source>
</evidence>
<evidence type="ECO:0000313" key="3">
    <source>
        <dbReference type="Proteomes" id="UP000266895"/>
    </source>
</evidence>
<protein>
    <submittedName>
        <fullName evidence="2">Uncharacterized protein</fullName>
    </submittedName>
</protein>
<keyword evidence="3" id="KW-1185">Reference proteome</keyword>
<dbReference type="KEGG" id="ahw:NCTC11636_01627"/>
<evidence type="ECO:0000313" key="2">
    <source>
        <dbReference type="EMBL" id="VEG28608.1"/>
    </source>
</evidence>
<dbReference type="Proteomes" id="UP000266895">
    <property type="component" value="Chromosome"/>
</dbReference>
<feature type="chain" id="PRO_5018679262" evidence="1">
    <location>
        <begin position="26"/>
        <end position="70"/>
    </location>
</feature>
<dbReference type="AlphaFoldDB" id="A0A3S4V524"/>
<name>A0A3S4V524_9ACTO</name>
<gene>
    <name evidence="2" type="ORF">NCTC11636_01627</name>
</gene>
<accession>A0A3S4V524</accession>
<feature type="signal peptide" evidence="1">
    <location>
        <begin position="1"/>
        <end position="25"/>
    </location>
</feature>
<dbReference type="EMBL" id="LR134350">
    <property type="protein sequence ID" value="VEG28608.1"/>
    <property type="molecule type" value="Genomic_DNA"/>
</dbReference>
<dbReference type="RefSeq" id="WP_126382675.1">
    <property type="nucleotide sequence ID" value="NZ_LR134350.1"/>
</dbReference>